<dbReference type="GO" id="GO:0046872">
    <property type="term" value="F:metal ion binding"/>
    <property type="evidence" value="ECO:0007669"/>
    <property type="project" value="UniProtKB-UniRule"/>
</dbReference>
<dbReference type="CDD" id="cd00887">
    <property type="entry name" value="MoeA"/>
    <property type="match status" value="1"/>
</dbReference>
<evidence type="ECO:0000256" key="4">
    <source>
        <dbReference type="ARBA" id="ARBA00010763"/>
    </source>
</evidence>
<dbReference type="InterPro" id="IPR036688">
    <property type="entry name" value="MoeA_C_domain_IV_sf"/>
</dbReference>
<dbReference type="UniPathway" id="UPA00344"/>
<comment type="similarity">
    <text evidence="4 11">Belongs to the MoeA family.</text>
</comment>
<dbReference type="Proteomes" id="UP000027395">
    <property type="component" value="Chromosome"/>
</dbReference>
<dbReference type="PANTHER" id="PTHR10192:SF5">
    <property type="entry name" value="GEPHYRIN"/>
    <property type="match status" value="1"/>
</dbReference>
<dbReference type="InterPro" id="IPR036135">
    <property type="entry name" value="MoeA_linker/N_sf"/>
</dbReference>
<dbReference type="GO" id="GO:0006777">
    <property type="term" value="P:Mo-molybdopterin cofactor biosynthetic process"/>
    <property type="evidence" value="ECO:0007669"/>
    <property type="project" value="UniProtKB-UniRule"/>
</dbReference>
<evidence type="ECO:0000256" key="1">
    <source>
        <dbReference type="ARBA" id="ARBA00001946"/>
    </source>
</evidence>
<dbReference type="GO" id="GO:0005829">
    <property type="term" value="C:cytosol"/>
    <property type="evidence" value="ECO:0007669"/>
    <property type="project" value="TreeGrafter"/>
</dbReference>
<feature type="domain" description="MoaB/Mog" evidence="12">
    <location>
        <begin position="184"/>
        <end position="322"/>
    </location>
</feature>
<evidence type="ECO:0000256" key="9">
    <source>
        <dbReference type="ARBA" id="ARBA00023150"/>
    </source>
</evidence>
<dbReference type="STRING" id="388467.A19Y_4197"/>
<dbReference type="RefSeq" id="WP_027249622.1">
    <property type="nucleotide sequence ID" value="NZ_CM002803.1"/>
</dbReference>
<evidence type="ECO:0000313" key="13">
    <source>
        <dbReference type="EMBL" id="KEI68886.1"/>
    </source>
</evidence>
<keyword evidence="5 11" id="KW-0500">Molybdenum</keyword>
<evidence type="ECO:0000256" key="6">
    <source>
        <dbReference type="ARBA" id="ARBA00022679"/>
    </source>
</evidence>
<evidence type="ECO:0000256" key="5">
    <source>
        <dbReference type="ARBA" id="ARBA00022505"/>
    </source>
</evidence>
<evidence type="ECO:0000256" key="3">
    <source>
        <dbReference type="ARBA" id="ARBA00005046"/>
    </source>
</evidence>
<evidence type="ECO:0000256" key="10">
    <source>
        <dbReference type="ARBA" id="ARBA00047317"/>
    </source>
</evidence>
<dbReference type="GO" id="GO:0061599">
    <property type="term" value="F:molybdopterin molybdotransferase activity"/>
    <property type="evidence" value="ECO:0007669"/>
    <property type="project" value="UniProtKB-UniRule"/>
</dbReference>
<protein>
    <recommendedName>
        <fullName evidence="11">Molybdopterin molybdenumtransferase</fullName>
        <ecNumber evidence="11">2.10.1.1</ecNumber>
    </recommendedName>
</protein>
<evidence type="ECO:0000256" key="11">
    <source>
        <dbReference type="RuleBase" id="RU365090"/>
    </source>
</evidence>
<dbReference type="SMART" id="SM00852">
    <property type="entry name" value="MoCF_biosynth"/>
    <property type="match status" value="1"/>
</dbReference>
<keyword evidence="14" id="KW-1185">Reference proteome</keyword>
<dbReference type="Pfam" id="PF03453">
    <property type="entry name" value="MoeA_N"/>
    <property type="match status" value="1"/>
</dbReference>
<comment type="pathway">
    <text evidence="3 11">Cofactor biosynthesis; molybdopterin biosynthesis.</text>
</comment>
<dbReference type="InterPro" id="IPR005110">
    <property type="entry name" value="MoeA_linker/N"/>
</dbReference>
<dbReference type="InterPro" id="IPR001453">
    <property type="entry name" value="MoaB/Mog_dom"/>
</dbReference>
<dbReference type="EC" id="2.10.1.1" evidence="11"/>
<reference evidence="13 14" key="1">
    <citation type="journal article" date="2014" name="Appl. Environ. Microbiol.">
        <title>Elucidation of insertion elements encoded on plasmids and in vitro construction of shuttle vectors from the toxic cyanobacterium Planktothrix.</title>
        <authorList>
            <person name="Christiansen G."/>
            <person name="Goesmann A."/>
            <person name="Kurmayer R."/>
        </authorList>
    </citation>
    <scope>NUCLEOTIDE SEQUENCE [LARGE SCALE GENOMIC DNA]</scope>
    <source>
        <strain evidence="13 14">NIVA-CYA 126/8</strain>
    </source>
</reference>
<organism evidence="13 14">
    <name type="scientific">Planktothrix agardhii (strain NIVA-CYA 126/8)</name>
    <dbReference type="NCBI Taxonomy" id="388467"/>
    <lineage>
        <taxon>Bacteria</taxon>
        <taxon>Bacillati</taxon>
        <taxon>Cyanobacteriota</taxon>
        <taxon>Cyanophyceae</taxon>
        <taxon>Oscillatoriophycideae</taxon>
        <taxon>Oscillatoriales</taxon>
        <taxon>Microcoleaceae</taxon>
        <taxon>Planktothrix</taxon>
    </lineage>
</organism>
<dbReference type="AlphaFoldDB" id="A0A073CL85"/>
<dbReference type="InterPro" id="IPR038987">
    <property type="entry name" value="MoeA-like"/>
</dbReference>
<dbReference type="InterPro" id="IPR036425">
    <property type="entry name" value="MoaB/Mog-like_dom_sf"/>
</dbReference>
<evidence type="ECO:0000313" key="14">
    <source>
        <dbReference type="Proteomes" id="UP000027395"/>
    </source>
</evidence>
<dbReference type="Gene3D" id="3.40.980.10">
    <property type="entry name" value="MoaB/Mog-like domain"/>
    <property type="match status" value="1"/>
</dbReference>
<evidence type="ECO:0000256" key="8">
    <source>
        <dbReference type="ARBA" id="ARBA00022842"/>
    </source>
</evidence>
<comment type="cofactor">
    <cofactor evidence="1 11">
        <name>Mg(2+)</name>
        <dbReference type="ChEBI" id="CHEBI:18420"/>
    </cofactor>
</comment>
<dbReference type="PANTHER" id="PTHR10192">
    <property type="entry name" value="MOLYBDOPTERIN BIOSYNTHESIS PROTEIN"/>
    <property type="match status" value="1"/>
</dbReference>
<keyword evidence="8 11" id="KW-0460">Magnesium</keyword>
<evidence type="ECO:0000259" key="12">
    <source>
        <dbReference type="SMART" id="SM00852"/>
    </source>
</evidence>
<keyword evidence="9 11" id="KW-0501">Molybdenum cofactor biosynthesis</keyword>
<keyword evidence="7 11" id="KW-0479">Metal-binding</keyword>
<comment type="catalytic activity">
    <reaction evidence="10">
        <text>adenylyl-molybdopterin + molybdate = Mo-molybdopterin + AMP + H(+)</text>
        <dbReference type="Rhea" id="RHEA:35047"/>
        <dbReference type="ChEBI" id="CHEBI:15378"/>
        <dbReference type="ChEBI" id="CHEBI:36264"/>
        <dbReference type="ChEBI" id="CHEBI:62727"/>
        <dbReference type="ChEBI" id="CHEBI:71302"/>
        <dbReference type="ChEBI" id="CHEBI:456215"/>
        <dbReference type="EC" id="2.10.1.1"/>
    </reaction>
</comment>
<dbReference type="HOGENOM" id="CLU_010186_7_1_3"/>
<gene>
    <name evidence="13" type="primary">moeA</name>
    <name evidence="13" type="ORF">A19Y_4197</name>
</gene>
<sequence length="410" mass="44467">MLPVEQVESIILSLVQPLDAEIDQEKVAITQVSGRILTKSVVSSLDFPHWDNSAMDGYAVRYQDVEDASIDHPKLLEIIEEIPAGSTPKSTIKMGQAARIFTGSCIPNGADIIVIQEDTKREGNQVKILSSPTKPQAFIRHQGSYYKAGEPLLTPGIPLDAAEIAVLAAAQCTQVPVYRRLRVALLSTGDELVTADTPLKRGQLVDSNQYALFTVVRNLGAEVIELGIIPDRPEVLKKAISQAIETADIVISTGGVSVGDYDYVEEILTELGGTIHIQSVAIKPGKPLTVAKFPNCLYFGLPGNPVSTLVTFWRFVQPAIKKQSGLLSQFWGPEFVKARSRQELKGGGKREIYVWGQLCLIDGEYEFQLAPGSQISGNLINLAQTTGLAVLPIGQSQINAGDTVKVLKIR</sequence>
<evidence type="ECO:0000256" key="7">
    <source>
        <dbReference type="ARBA" id="ARBA00022723"/>
    </source>
</evidence>
<proteinExistence type="inferred from homology"/>
<dbReference type="Gene3D" id="2.170.190.11">
    <property type="entry name" value="Molybdopterin biosynthesis moea protein, domain 3"/>
    <property type="match status" value="1"/>
</dbReference>
<accession>A0A073CL85</accession>
<dbReference type="SUPFAM" id="SSF63867">
    <property type="entry name" value="MoeA C-terminal domain-like"/>
    <property type="match status" value="1"/>
</dbReference>
<dbReference type="SUPFAM" id="SSF63882">
    <property type="entry name" value="MoeA N-terminal region -like"/>
    <property type="match status" value="1"/>
</dbReference>
<evidence type="ECO:0000256" key="2">
    <source>
        <dbReference type="ARBA" id="ARBA00002901"/>
    </source>
</evidence>
<dbReference type="GeneID" id="77290244"/>
<keyword evidence="6 11" id="KW-0808">Transferase</keyword>
<dbReference type="EMBL" id="CM002803">
    <property type="protein sequence ID" value="KEI68886.1"/>
    <property type="molecule type" value="Genomic_DNA"/>
</dbReference>
<dbReference type="InterPro" id="IPR005111">
    <property type="entry name" value="MoeA_C_domain_IV"/>
</dbReference>
<dbReference type="eggNOG" id="COG0303">
    <property type="taxonomic scope" value="Bacteria"/>
</dbReference>
<dbReference type="PATRIC" id="fig|388467.6.peg.4134"/>
<dbReference type="FunFam" id="3.40.980.10:FF:000004">
    <property type="entry name" value="Molybdopterin molybdenumtransferase"/>
    <property type="match status" value="1"/>
</dbReference>
<dbReference type="Gene3D" id="2.40.340.10">
    <property type="entry name" value="MoeA, C-terminal, domain IV"/>
    <property type="match status" value="1"/>
</dbReference>
<dbReference type="InterPro" id="IPR008284">
    <property type="entry name" value="MoCF_biosynth_CS"/>
</dbReference>
<dbReference type="Gene3D" id="3.90.105.10">
    <property type="entry name" value="Molybdopterin biosynthesis moea protein, domain 2"/>
    <property type="match status" value="1"/>
</dbReference>
<dbReference type="NCBIfam" id="NF045515">
    <property type="entry name" value="Glp_gephyrin"/>
    <property type="match status" value="1"/>
</dbReference>
<comment type="function">
    <text evidence="2 11">Catalyzes the insertion of molybdate into adenylated molybdopterin with the concomitant release of AMP.</text>
</comment>
<dbReference type="PROSITE" id="PS01079">
    <property type="entry name" value="MOCF_BIOSYNTHESIS_2"/>
    <property type="match status" value="1"/>
</dbReference>
<dbReference type="Pfam" id="PF00994">
    <property type="entry name" value="MoCF_biosynth"/>
    <property type="match status" value="1"/>
</dbReference>
<name>A0A073CL85_PLAA1</name>
<dbReference type="SUPFAM" id="SSF53218">
    <property type="entry name" value="Molybdenum cofactor biosynthesis proteins"/>
    <property type="match status" value="1"/>
</dbReference>
<dbReference type="NCBIfam" id="TIGR00177">
    <property type="entry name" value="molyb_syn"/>
    <property type="match status" value="1"/>
</dbReference>
<dbReference type="Pfam" id="PF03454">
    <property type="entry name" value="MoeA_C"/>
    <property type="match status" value="1"/>
</dbReference>